<dbReference type="Gene3D" id="3.90.230.10">
    <property type="entry name" value="Creatinase/methionine aminopeptidase superfamily"/>
    <property type="match status" value="1"/>
</dbReference>
<evidence type="ECO:0000256" key="2">
    <source>
        <dbReference type="ARBA" id="ARBA00022670"/>
    </source>
</evidence>
<protein>
    <submittedName>
        <fullName evidence="10">Xaa-Pro dipeptidase</fullName>
        <ecNumber evidence="10">3.4.13.9</ecNumber>
    </submittedName>
</protein>
<keyword evidence="5" id="KW-0482">Metalloprotease</keyword>
<evidence type="ECO:0000256" key="5">
    <source>
        <dbReference type="ARBA" id="ARBA00023049"/>
    </source>
</evidence>
<dbReference type="InterPro" id="IPR000994">
    <property type="entry name" value="Pept_M24"/>
</dbReference>
<name>A0A8A4TVK4_SULCO</name>
<dbReference type="Pfam" id="PF21216">
    <property type="entry name" value="PepQ_N"/>
    <property type="match status" value="1"/>
</dbReference>
<keyword evidence="11" id="KW-1185">Reference proteome</keyword>
<reference evidence="10" key="1">
    <citation type="submission" date="2021-03" db="EMBL/GenBank/DDBJ databases">
        <title>Acanthopleuribacteraceae sp. M133.</title>
        <authorList>
            <person name="Wang G."/>
        </authorList>
    </citation>
    <scope>NUCLEOTIDE SEQUENCE</scope>
    <source>
        <strain evidence="10">M133</strain>
    </source>
</reference>
<dbReference type="NCBIfam" id="NF010133">
    <property type="entry name" value="PRK13607.1"/>
    <property type="match status" value="1"/>
</dbReference>
<dbReference type="PANTHER" id="PTHR43226">
    <property type="entry name" value="XAA-PRO AMINOPEPTIDASE 3"/>
    <property type="match status" value="1"/>
</dbReference>
<comment type="cofactor">
    <cofactor evidence="1">
        <name>Mn(2+)</name>
        <dbReference type="ChEBI" id="CHEBI:29035"/>
    </cofactor>
</comment>
<evidence type="ECO:0000256" key="1">
    <source>
        <dbReference type="ARBA" id="ARBA00001936"/>
    </source>
</evidence>
<dbReference type="GO" id="GO:0008237">
    <property type="term" value="F:metallopeptidase activity"/>
    <property type="evidence" value="ECO:0007669"/>
    <property type="project" value="UniProtKB-KW"/>
</dbReference>
<comment type="similarity">
    <text evidence="7">Belongs to the peptidase M24B family.</text>
</comment>
<evidence type="ECO:0000256" key="6">
    <source>
        <dbReference type="ARBA" id="ARBA00023211"/>
    </source>
</evidence>
<evidence type="ECO:0000313" key="10">
    <source>
        <dbReference type="EMBL" id="QTD53397.1"/>
    </source>
</evidence>
<gene>
    <name evidence="10" type="primary">pepQ</name>
    <name evidence="10" type="ORF">J3U87_13160</name>
</gene>
<keyword evidence="3 7" id="KW-0479">Metal-binding</keyword>
<dbReference type="InterPro" id="IPR029149">
    <property type="entry name" value="Creatin/AminoP/Spt16_N"/>
</dbReference>
<evidence type="ECO:0000313" key="11">
    <source>
        <dbReference type="Proteomes" id="UP000663929"/>
    </source>
</evidence>
<dbReference type="KEGG" id="scor:J3U87_13160"/>
<keyword evidence="4 10" id="KW-0378">Hydrolase</keyword>
<dbReference type="PROSITE" id="PS00491">
    <property type="entry name" value="PROLINE_PEPTIDASE"/>
    <property type="match status" value="1"/>
</dbReference>
<organism evidence="10 11">
    <name type="scientific">Sulfidibacter corallicola</name>
    <dbReference type="NCBI Taxonomy" id="2818388"/>
    <lineage>
        <taxon>Bacteria</taxon>
        <taxon>Pseudomonadati</taxon>
        <taxon>Acidobacteriota</taxon>
        <taxon>Holophagae</taxon>
        <taxon>Acanthopleuribacterales</taxon>
        <taxon>Acanthopleuribacteraceae</taxon>
        <taxon>Sulfidibacter</taxon>
    </lineage>
</organism>
<feature type="domain" description="Peptidase M24" evidence="8">
    <location>
        <begin position="171"/>
        <end position="431"/>
    </location>
</feature>
<accession>A0A8A4TVK4</accession>
<evidence type="ECO:0000259" key="9">
    <source>
        <dbReference type="Pfam" id="PF21216"/>
    </source>
</evidence>
<dbReference type="GO" id="GO:0102009">
    <property type="term" value="F:proline dipeptidase activity"/>
    <property type="evidence" value="ECO:0007669"/>
    <property type="project" value="UniProtKB-EC"/>
</dbReference>
<dbReference type="EC" id="3.4.13.9" evidence="10"/>
<sequence length="441" mass="50256">MERAKHFARHIAHVQGIYEQALATLSEEAQQMDAVLIHSGSEGIYFGDDRHIYFQAFGHFNHWVPLNRPDQMVLIQPGKKPTYFQVVRPDFWYDQTVHNEAWWADAFEIVSLTAPEQVVDHLPATRRIAFLGENLPFAAQIGMPSNLHNEKNLLNYLDYYRGMKTDYEVGELREANRIAMLGHEAARKSFFEHGSEYDINQAFLAATSMLETDSPYTNIVGLDRNAAILHYQYKQRDNGRESKTLLIDAGSVSNRYCSDITRTYTRDDSHPVFRAIMEGIERLQLALVDHAKIGSPYKELQAAAHDGVLDLLLQHEIVRGNREELSEHNQVSRLFFPHGIGHLLGLQVHDVGGFFKDDHGALAPPPEDHKFLRLNREMKQGMVFTIEPGLYFIPVLLDPERNSDLGKNLNWSLIDALIPYGGARFEDNILLGEDGPVNLTR</sequence>
<dbReference type="Proteomes" id="UP000663929">
    <property type="component" value="Chromosome"/>
</dbReference>
<evidence type="ECO:0000256" key="3">
    <source>
        <dbReference type="ARBA" id="ARBA00022723"/>
    </source>
</evidence>
<keyword evidence="10" id="KW-0224">Dipeptidase</keyword>
<dbReference type="InterPro" id="IPR048819">
    <property type="entry name" value="PepQ_N"/>
</dbReference>
<dbReference type="RefSeq" id="WP_237383500.1">
    <property type="nucleotide sequence ID" value="NZ_CP071793.1"/>
</dbReference>
<dbReference type="InterPro" id="IPR001131">
    <property type="entry name" value="Peptidase_M24B_aminopep-P_CS"/>
</dbReference>
<dbReference type="PANTHER" id="PTHR43226:SF8">
    <property type="entry name" value="XAA-PRO DIPEPTIDASE"/>
    <property type="match status" value="1"/>
</dbReference>
<dbReference type="InterPro" id="IPR052433">
    <property type="entry name" value="X-Pro_dipept-like"/>
</dbReference>
<dbReference type="Gene3D" id="3.40.350.10">
    <property type="entry name" value="Creatinase/prolidase N-terminal domain"/>
    <property type="match status" value="1"/>
</dbReference>
<evidence type="ECO:0000256" key="7">
    <source>
        <dbReference type="RuleBase" id="RU000590"/>
    </source>
</evidence>
<evidence type="ECO:0000256" key="4">
    <source>
        <dbReference type="ARBA" id="ARBA00022801"/>
    </source>
</evidence>
<dbReference type="GO" id="GO:0006508">
    <property type="term" value="P:proteolysis"/>
    <property type="evidence" value="ECO:0007669"/>
    <property type="project" value="UniProtKB-KW"/>
</dbReference>
<dbReference type="AlphaFoldDB" id="A0A8A4TVK4"/>
<feature type="domain" description="Xaa-Pro dipeptidase N-terminal" evidence="9">
    <location>
        <begin position="6"/>
        <end position="159"/>
    </location>
</feature>
<proteinExistence type="inferred from homology"/>
<dbReference type="Pfam" id="PF00557">
    <property type="entry name" value="Peptidase_M24"/>
    <property type="match status" value="1"/>
</dbReference>
<dbReference type="GO" id="GO:0004177">
    <property type="term" value="F:aminopeptidase activity"/>
    <property type="evidence" value="ECO:0007669"/>
    <property type="project" value="TreeGrafter"/>
</dbReference>
<dbReference type="EMBL" id="CP071793">
    <property type="protein sequence ID" value="QTD53397.1"/>
    <property type="molecule type" value="Genomic_DNA"/>
</dbReference>
<dbReference type="GO" id="GO:0005829">
    <property type="term" value="C:cytosol"/>
    <property type="evidence" value="ECO:0007669"/>
    <property type="project" value="TreeGrafter"/>
</dbReference>
<dbReference type="GO" id="GO:0046872">
    <property type="term" value="F:metal ion binding"/>
    <property type="evidence" value="ECO:0007669"/>
    <property type="project" value="UniProtKB-KW"/>
</dbReference>
<keyword evidence="2" id="KW-0645">Protease</keyword>
<keyword evidence="6" id="KW-0464">Manganese</keyword>
<dbReference type="InterPro" id="IPR036005">
    <property type="entry name" value="Creatinase/aminopeptidase-like"/>
</dbReference>
<dbReference type="SUPFAM" id="SSF55920">
    <property type="entry name" value="Creatinase/aminopeptidase"/>
    <property type="match status" value="1"/>
</dbReference>
<evidence type="ECO:0000259" key="8">
    <source>
        <dbReference type="Pfam" id="PF00557"/>
    </source>
</evidence>